<dbReference type="InterPro" id="IPR018940">
    <property type="entry name" value="EF-1_beta_acid_region_euk"/>
</dbReference>
<dbReference type="InterPro" id="IPR007149">
    <property type="entry name" value="Leo1"/>
</dbReference>
<dbReference type="Proteomes" id="UP000078561">
    <property type="component" value="Unassembled WGS sequence"/>
</dbReference>
<dbReference type="GO" id="GO:0006368">
    <property type="term" value="P:transcription elongation by RNA polymerase II"/>
    <property type="evidence" value="ECO:0007669"/>
    <property type="project" value="InterPro"/>
</dbReference>
<sequence length="471" mass="54207">MSDDQGFTSLFGSDDEASDIDDGRSQSSHGSQPANRKRQQQTFVGSDNDDSDGGSDAILYKRQKNSVNELFGSSDEDDDAQQPPPRTSESYNKRTISDDDDERDKEADRNDDTNAYGDEDIAEDDYDNARQQQRVEVELNMPALPIPDSEDGKYYLAKLPRFLDIDMKPFEAETLQLEVEEGMNESEQLESIRQQVESTIRWRARIDENGDEKIESNAHFVDWDDGTRSLMIGQECFDVVTKSMNGQEYTFLLAHQTSSGVLESHTQFTDHMTFQPSDVHSLTHRHLTAHIAGKHVKKTRTKMFFTEMDPEKQKQELEAQENERLRAARKLDSQRRRTELQFDDSGRLNNYDYGDDEDVGGRRARSAGAGAHDDTRGARGGGYVGRGDAYDDDFVVDDEEYDEEEERAREQRLSQLKGSGMERYQRRDDDDEEEEEEEEEEEDFDEDEDDEIVVRRPKKRHVETDDDEDDD</sequence>
<dbReference type="EMBL" id="LT554985">
    <property type="protein sequence ID" value="SAM09174.1"/>
    <property type="molecule type" value="Genomic_DNA"/>
</dbReference>
<feature type="region of interest" description="Disordered" evidence="1">
    <location>
        <begin position="1"/>
        <end position="126"/>
    </location>
</feature>
<organism evidence="3">
    <name type="scientific">Absidia glauca</name>
    <name type="common">Pin mould</name>
    <dbReference type="NCBI Taxonomy" id="4829"/>
    <lineage>
        <taxon>Eukaryota</taxon>
        <taxon>Fungi</taxon>
        <taxon>Fungi incertae sedis</taxon>
        <taxon>Mucoromycota</taxon>
        <taxon>Mucoromycotina</taxon>
        <taxon>Mucoromycetes</taxon>
        <taxon>Mucorales</taxon>
        <taxon>Cunninghamellaceae</taxon>
        <taxon>Absidia</taxon>
    </lineage>
</organism>
<dbReference type="GO" id="GO:0032968">
    <property type="term" value="P:positive regulation of transcription elongation by RNA polymerase II"/>
    <property type="evidence" value="ECO:0007669"/>
    <property type="project" value="TreeGrafter"/>
</dbReference>
<dbReference type="OrthoDB" id="20844at2759"/>
<feature type="compositionally biased region" description="Acidic residues" evidence="1">
    <location>
        <begin position="429"/>
        <end position="451"/>
    </location>
</feature>
<protein>
    <recommendedName>
        <fullName evidence="2">Elongation factor 1 beta central acidic region eukaryote domain-containing protein</fullName>
    </recommendedName>
</protein>
<feature type="compositionally biased region" description="Polar residues" evidence="1">
    <location>
        <begin position="25"/>
        <end position="44"/>
    </location>
</feature>
<feature type="region of interest" description="Disordered" evidence="1">
    <location>
        <begin position="329"/>
        <end position="471"/>
    </location>
</feature>
<feature type="domain" description="Elongation factor 1 beta central acidic region eukaryote" evidence="2">
    <location>
        <begin position="70"/>
        <end position="95"/>
    </location>
</feature>
<feature type="compositionally biased region" description="Basic and acidic residues" evidence="1">
    <location>
        <begin position="329"/>
        <end position="346"/>
    </location>
</feature>
<feature type="domain" description="Elongation factor 1 beta central acidic region eukaryote" evidence="2">
    <location>
        <begin position="394"/>
        <end position="420"/>
    </location>
</feature>
<dbReference type="STRING" id="4829.A0A168SYP5"/>
<dbReference type="PANTHER" id="PTHR23146:SF0">
    <property type="entry name" value="RNA POLYMERASE-ASSOCIATED PROTEIN LEO1"/>
    <property type="match status" value="1"/>
</dbReference>
<reference evidence="3" key="1">
    <citation type="submission" date="2016-04" db="EMBL/GenBank/DDBJ databases">
        <authorList>
            <person name="Evans L.H."/>
            <person name="Alamgir A."/>
            <person name="Owens N."/>
            <person name="Weber N.D."/>
            <person name="Virtaneva K."/>
            <person name="Barbian K."/>
            <person name="Babar A."/>
            <person name="Rosenke K."/>
        </authorList>
    </citation>
    <scope>NUCLEOTIDE SEQUENCE [LARGE SCALE GENOMIC DNA]</scope>
    <source>
        <strain evidence="3">CBS 101.48</strain>
    </source>
</reference>
<dbReference type="PANTHER" id="PTHR23146">
    <property type="entry name" value="LEO1 PROTEIN"/>
    <property type="match status" value="1"/>
</dbReference>
<accession>A0A168SYP5</accession>
<dbReference type="GO" id="GO:0016593">
    <property type="term" value="C:Cdc73/Paf1 complex"/>
    <property type="evidence" value="ECO:0007669"/>
    <property type="project" value="InterPro"/>
</dbReference>
<dbReference type="SMART" id="SM01182">
    <property type="entry name" value="EF-1_beta_acid"/>
    <property type="match status" value="3"/>
</dbReference>
<gene>
    <name evidence="3" type="primary">ABSGL_14848.1 scaffold 14966</name>
</gene>
<evidence type="ECO:0000256" key="1">
    <source>
        <dbReference type="SAM" id="MobiDB-lite"/>
    </source>
</evidence>
<dbReference type="InParanoid" id="A0A168SYP5"/>
<dbReference type="Pfam" id="PF04004">
    <property type="entry name" value="Leo1"/>
    <property type="match status" value="1"/>
</dbReference>
<dbReference type="FunCoup" id="A0A168SYP5">
    <property type="interactions" value="229"/>
</dbReference>
<feature type="compositionally biased region" description="Polar residues" evidence="1">
    <location>
        <begin position="1"/>
        <end position="11"/>
    </location>
</feature>
<evidence type="ECO:0000259" key="2">
    <source>
        <dbReference type="SMART" id="SM01182"/>
    </source>
</evidence>
<name>A0A168SYP5_ABSGL</name>
<feature type="domain" description="Elongation factor 1 beta central acidic region eukaryote" evidence="2">
    <location>
        <begin position="10"/>
        <end position="37"/>
    </location>
</feature>
<keyword evidence="4" id="KW-1185">Reference proteome</keyword>
<evidence type="ECO:0000313" key="3">
    <source>
        <dbReference type="EMBL" id="SAM09174.1"/>
    </source>
</evidence>
<dbReference type="OMA" id="TNIYRWS"/>
<proteinExistence type="predicted"/>
<dbReference type="GO" id="GO:1990269">
    <property type="term" value="F:RNA polymerase II C-terminal domain phosphoserine binding"/>
    <property type="evidence" value="ECO:0007669"/>
    <property type="project" value="TreeGrafter"/>
</dbReference>
<feature type="compositionally biased region" description="Acidic residues" evidence="1">
    <location>
        <begin position="117"/>
        <end position="126"/>
    </location>
</feature>
<dbReference type="AlphaFoldDB" id="A0A168SYP5"/>
<feature type="compositionally biased region" description="Acidic residues" evidence="1">
    <location>
        <begin position="390"/>
        <end position="405"/>
    </location>
</feature>
<evidence type="ECO:0000313" key="4">
    <source>
        <dbReference type="Proteomes" id="UP000078561"/>
    </source>
</evidence>